<evidence type="ECO:0000313" key="3">
    <source>
        <dbReference type="Ensembl" id="ENSOKIP00005053066.1"/>
    </source>
</evidence>
<keyword evidence="4" id="KW-1185">Reference proteome</keyword>
<reference evidence="3" key="1">
    <citation type="submission" date="2025-08" db="UniProtKB">
        <authorList>
            <consortium name="Ensembl"/>
        </authorList>
    </citation>
    <scope>IDENTIFICATION</scope>
</reference>
<dbReference type="AlphaFoldDB" id="A0A8C7H439"/>
<feature type="transmembrane region" description="Helical" evidence="1">
    <location>
        <begin position="259"/>
        <end position="286"/>
    </location>
</feature>
<dbReference type="InterPro" id="IPR036907">
    <property type="entry name" value="5'-Nucleotdase_C_sf"/>
</dbReference>
<evidence type="ECO:0000256" key="1">
    <source>
        <dbReference type="SAM" id="Phobius"/>
    </source>
</evidence>
<dbReference type="GO" id="GO:0009166">
    <property type="term" value="P:nucleotide catabolic process"/>
    <property type="evidence" value="ECO:0007669"/>
    <property type="project" value="InterPro"/>
</dbReference>
<accession>A0A8C7H439</accession>
<dbReference type="PANTHER" id="PTHR11575">
    <property type="entry name" value="5'-NUCLEOTIDASE-RELATED"/>
    <property type="match status" value="1"/>
</dbReference>
<dbReference type="SUPFAM" id="SSF56300">
    <property type="entry name" value="Metallo-dependent phosphatases"/>
    <property type="match status" value="1"/>
</dbReference>
<dbReference type="Proteomes" id="UP000694557">
    <property type="component" value="Unassembled WGS sequence"/>
</dbReference>
<evidence type="ECO:0000313" key="4">
    <source>
        <dbReference type="Proteomes" id="UP000694557"/>
    </source>
</evidence>
<reference evidence="3" key="2">
    <citation type="submission" date="2025-09" db="UniProtKB">
        <authorList>
            <consortium name="Ensembl"/>
        </authorList>
    </citation>
    <scope>IDENTIFICATION</scope>
</reference>
<dbReference type="PANTHER" id="PTHR11575:SF48">
    <property type="entry name" value="5'-NUCLEOTIDASE"/>
    <property type="match status" value="1"/>
</dbReference>
<feature type="domain" description="Calcineurin-like phosphoesterase" evidence="2">
    <location>
        <begin position="31"/>
        <end position="154"/>
    </location>
</feature>
<dbReference type="Gene3D" id="3.90.780.10">
    <property type="entry name" value="5'-Nucleotidase, C-terminal domain"/>
    <property type="match status" value="1"/>
</dbReference>
<protein>
    <recommendedName>
        <fullName evidence="2">Calcineurin-like phosphoesterase domain-containing protein</fullName>
    </recommendedName>
</protein>
<sequence length="366" mass="41117">MDDNLSSLETEVPSMVFSPRFATALKVLQSLNPLIVFSGDCLSPSLLSTVTKGKHMVDVLNKLGVHCAVYGNHEFDLGVDLLEEHTKMMPFPWFINNVYDRSVSPSNTRLYMLLRDKGADLGIALTHMRWRNGIRLASKSKGVDLILGGHDHECRVLEVNGIVIVKNGSEFSYISKSDIATMKDLEEDAGIQQSVKGYTDNMLHMFGEVLCHIEVALDGRYAAVRRAECYLVNLVIYAMLEATHAEVAFLNSGYYNFHFLYVSVTGIVLAYMKYYLHILFSSFFFLQSRLVEYRKTGNQIPSTVLINHFESGRIVRCMKRCKSGHMMGLIKVSSSPSSLEEEVGVALVPRVEGRIFHVQPEGLFLV</sequence>
<dbReference type="InterPro" id="IPR006179">
    <property type="entry name" value="5_nucleotidase/apyrase"/>
</dbReference>
<dbReference type="Ensembl" id="ENSOKIT00005056045.1">
    <property type="protein sequence ID" value="ENSOKIP00005053066.1"/>
    <property type="gene ID" value="ENSOKIG00005022405.1"/>
</dbReference>
<dbReference type="GO" id="GO:0016787">
    <property type="term" value="F:hydrolase activity"/>
    <property type="evidence" value="ECO:0007669"/>
    <property type="project" value="InterPro"/>
</dbReference>
<name>A0A8C7H439_ONCKI</name>
<dbReference type="SUPFAM" id="SSF55816">
    <property type="entry name" value="5'-nucleotidase (syn. UDP-sugar hydrolase), C-terminal domain"/>
    <property type="match status" value="1"/>
</dbReference>
<keyword evidence="1" id="KW-0472">Membrane</keyword>
<dbReference type="InterPro" id="IPR004843">
    <property type="entry name" value="Calcineurin-like_PHP"/>
</dbReference>
<dbReference type="InterPro" id="IPR029052">
    <property type="entry name" value="Metallo-depent_PP-like"/>
</dbReference>
<evidence type="ECO:0000259" key="2">
    <source>
        <dbReference type="Pfam" id="PF00149"/>
    </source>
</evidence>
<dbReference type="GeneTree" id="ENSGT00530000063775"/>
<keyword evidence="1" id="KW-0812">Transmembrane</keyword>
<organism evidence="3 4">
    <name type="scientific">Oncorhynchus kisutch</name>
    <name type="common">Coho salmon</name>
    <name type="synonym">Salmo kisutch</name>
    <dbReference type="NCBI Taxonomy" id="8019"/>
    <lineage>
        <taxon>Eukaryota</taxon>
        <taxon>Metazoa</taxon>
        <taxon>Chordata</taxon>
        <taxon>Craniata</taxon>
        <taxon>Vertebrata</taxon>
        <taxon>Euteleostomi</taxon>
        <taxon>Actinopterygii</taxon>
        <taxon>Neopterygii</taxon>
        <taxon>Teleostei</taxon>
        <taxon>Protacanthopterygii</taxon>
        <taxon>Salmoniformes</taxon>
        <taxon>Salmonidae</taxon>
        <taxon>Salmoninae</taxon>
        <taxon>Oncorhynchus</taxon>
    </lineage>
</organism>
<keyword evidence="1" id="KW-1133">Transmembrane helix</keyword>
<proteinExistence type="predicted"/>
<dbReference type="Pfam" id="PF00149">
    <property type="entry name" value="Metallophos"/>
    <property type="match status" value="1"/>
</dbReference>
<dbReference type="Gene3D" id="3.60.21.10">
    <property type="match status" value="2"/>
</dbReference>